<dbReference type="AlphaFoldDB" id="A0A482IT07"/>
<evidence type="ECO:0000259" key="1">
    <source>
        <dbReference type="PROSITE" id="PS51746"/>
    </source>
</evidence>
<evidence type="ECO:0000313" key="3">
    <source>
        <dbReference type="Proteomes" id="UP000253772"/>
    </source>
</evidence>
<dbReference type="InterPro" id="IPR015655">
    <property type="entry name" value="PP2C"/>
</dbReference>
<dbReference type="SUPFAM" id="SSF81606">
    <property type="entry name" value="PP2C-like"/>
    <property type="match status" value="1"/>
</dbReference>
<feature type="domain" description="PPM-type phosphatase" evidence="1">
    <location>
        <begin position="10"/>
        <end position="239"/>
    </location>
</feature>
<evidence type="ECO:0000313" key="2">
    <source>
        <dbReference type="EMBL" id="QBP10687.1"/>
    </source>
</evidence>
<dbReference type="SMART" id="SM00331">
    <property type="entry name" value="PP2C_SIG"/>
    <property type="match status" value="1"/>
</dbReference>
<gene>
    <name evidence="2" type="ORF">DDF84_013470</name>
</gene>
<dbReference type="RefSeq" id="WP_017513375.1">
    <property type="nucleotide sequence ID" value="NZ_CP037900.1"/>
</dbReference>
<accession>A0A482IT07</accession>
<dbReference type="InterPro" id="IPR036457">
    <property type="entry name" value="PPM-type-like_dom_sf"/>
</dbReference>
<dbReference type="InterPro" id="IPR001932">
    <property type="entry name" value="PPM-type_phosphatase-like_dom"/>
</dbReference>
<protein>
    <submittedName>
        <fullName evidence="2">Serine/threonine-protein phosphatase</fullName>
    </submittedName>
</protein>
<dbReference type="GO" id="GO:0004722">
    <property type="term" value="F:protein serine/threonine phosphatase activity"/>
    <property type="evidence" value="ECO:0007669"/>
    <property type="project" value="InterPro"/>
</dbReference>
<reference evidence="2 3" key="1">
    <citation type="submission" date="2019-03" db="EMBL/GenBank/DDBJ databases">
        <title>Comparative insights into the high quality Complete genome sequence of highly metal resistant Cupriavidus metallidurans strain BS1 isolated from a gold-copper mine.</title>
        <authorList>
            <person name="Mazhar H.S."/>
            <person name="Rensing C."/>
        </authorList>
    </citation>
    <scope>NUCLEOTIDE SEQUENCE [LARGE SCALE GENOMIC DNA]</scope>
    <source>
        <strain evidence="2 3">BS1</strain>
    </source>
</reference>
<dbReference type="SMART" id="SM00332">
    <property type="entry name" value="PP2Cc"/>
    <property type="match status" value="1"/>
</dbReference>
<dbReference type="CDD" id="cd00143">
    <property type="entry name" value="PP2Cc"/>
    <property type="match status" value="1"/>
</dbReference>
<dbReference type="Pfam" id="PF13672">
    <property type="entry name" value="PP2C_2"/>
    <property type="match status" value="1"/>
</dbReference>
<name>A0A482IT07_9BURK</name>
<proteinExistence type="predicted"/>
<dbReference type="PROSITE" id="PS51746">
    <property type="entry name" value="PPM_2"/>
    <property type="match status" value="1"/>
</dbReference>
<dbReference type="PANTHER" id="PTHR13832">
    <property type="entry name" value="PROTEIN PHOSPHATASE 2C"/>
    <property type="match status" value="1"/>
</dbReference>
<sequence length="256" mass="27365">MENTTEFQWESAAHTDVGLARARNEDAWLATPGLWVVADGMGGHALGDFASRSIVEALTTLSLPGDLDQAIDDTRAVILGVNQLLMDEARQAQVRVTGSTVVALLARGHQCACLWAGDSRLYLLRDNHLQQLTRDHSHVEQLRARGLITAEEAKHHPAHNAITRAVGAAATLDLETLTLDVRDGDMFLLCSDGLYNDVDDTDIASVLASGDCRHAADELLRLALAHGGQDNVTVVVIRAIEADGSSESSSSPDTTG</sequence>
<dbReference type="Proteomes" id="UP000253772">
    <property type="component" value="Chromosome c1"/>
</dbReference>
<dbReference type="OrthoDB" id="9801841at2"/>
<organism evidence="2 3">
    <name type="scientific">Cupriavidus metallidurans</name>
    <dbReference type="NCBI Taxonomy" id="119219"/>
    <lineage>
        <taxon>Bacteria</taxon>
        <taxon>Pseudomonadati</taxon>
        <taxon>Pseudomonadota</taxon>
        <taxon>Betaproteobacteria</taxon>
        <taxon>Burkholderiales</taxon>
        <taxon>Burkholderiaceae</taxon>
        <taxon>Cupriavidus</taxon>
    </lineage>
</organism>
<dbReference type="PANTHER" id="PTHR13832:SF827">
    <property type="entry name" value="PROTEIN PHOSPHATASE 1L"/>
    <property type="match status" value="1"/>
</dbReference>
<dbReference type="Gene3D" id="3.60.40.10">
    <property type="entry name" value="PPM-type phosphatase domain"/>
    <property type="match status" value="1"/>
</dbReference>
<dbReference type="EMBL" id="CP037900">
    <property type="protein sequence ID" value="QBP10687.1"/>
    <property type="molecule type" value="Genomic_DNA"/>
</dbReference>